<comment type="caution">
    <text evidence="1">The sequence shown here is derived from an EMBL/GenBank/DDBJ whole genome shotgun (WGS) entry which is preliminary data.</text>
</comment>
<name>A0ABP9NGQ4_9PSEU</name>
<evidence type="ECO:0000313" key="1">
    <source>
        <dbReference type="EMBL" id="GAA5116707.1"/>
    </source>
</evidence>
<dbReference type="Gene3D" id="3.60.10.10">
    <property type="entry name" value="Endonuclease/exonuclease/phosphatase"/>
    <property type="match status" value="1"/>
</dbReference>
<dbReference type="InterPro" id="IPR036691">
    <property type="entry name" value="Endo/exonu/phosph_ase_sf"/>
</dbReference>
<dbReference type="Proteomes" id="UP001500804">
    <property type="component" value="Unassembled WGS sequence"/>
</dbReference>
<accession>A0ABP9NGQ4</accession>
<dbReference type="EMBL" id="BAABJO010000005">
    <property type="protein sequence ID" value="GAA5116707.1"/>
    <property type="molecule type" value="Genomic_DNA"/>
</dbReference>
<keyword evidence="2" id="KW-1185">Reference proteome</keyword>
<dbReference type="RefSeq" id="WP_345604359.1">
    <property type="nucleotide sequence ID" value="NZ_BAABJO010000005.1"/>
</dbReference>
<reference evidence="2" key="1">
    <citation type="journal article" date="2019" name="Int. J. Syst. Evol. Microbiol.">
        <title>The Global Catalogue of Microorganisms (GCM) 10K type strain sequencing project: providing services to taxonomists for standard genome sequencing and annotation.</title>
        <authorList>
            <consortium name="The Broad Institute Genomics Platform"/>
            <consortium name="The Broad Institute Genome Sequencing Center for Infectious Disease"/>
            <person name="Wu L."/>
            <person name="Ma J."/>
        </authorList>
    </citation>
    <scope>NUCLEOTIDE SEQUENCE [LARGE SCALE GENOMIC DNA]</scope>
    <source>
        <strain evidence="2">JCM 18302</strain>
    </source>
</reference>
<evidence type="ECO:0008006" key="3">
    <source>
        <dbReference type="Google" id="ProtNLM"/>
    </source>
</evidence>
<gene>
    <name evidence="1" type="ORF">GCM10023320_17640</name>
</gene>
<proteinExistence type="predicted"/>
<dbReference type="SUPFAM" id="SSF56219">
    <property type="entry name" value="DNase I-like"/>
    <property type="match status" value="1"/>
</dbReference>
<sequence>MDADGWPFQRIDCVFVRCGDGGLPTLRVAGSRRVFDRPVDDVWASDHFGVLATLEPR</sequence>
<protein>
    <recommendedName>
        <fullName evidence="3">Endonuclease/exonuclease/phosphatase family protein</fullName>
    </recommendedName>
</protein>
<evidence type="ECO:0000313" key="2">
    <source>
        <dbReference type="Proteomes" id="UP001500804"/>
    </source>
</evidence>
<organism evidence="1 2">
    <name type="scientific">Pseudonocardia adelaidensis</name>
    <dbReference type="NCBI Taxonomy" id="648754"/>
    <lineage>
        <taxon>Bacteria</taxon>
        <taxon>Bacillati</taxon>
        <taxon>Actinomycetota</taxon>
        <taxon>Actinomycetes</taxon>
        <taxon>Pseudonocardiales</taxon>
        <taxon>Pseudonocardiaceae</taxon>
        <taxon>Pseudonocardia</taxon>
    </lineage>
</organism>